<accession>A0ABR6ZQQ2</accession>
<dbReference type="RefSeq" id="WP_186947477.1">
    <property type="nucleotide sequence ID" value="NZ_JACOGF010000005.1"/>
</dbReference>
<dbReference type="EMBL" id="JACOGF010000005">
    <property type="protein sequence ID" value="MBC3918214.1"/>
    <property type="molecule type" value="Genomic_DNA"/>
</dbReference>
<gene>
    <name evidence="1" type="ORF">H8L32_12055</name>
</gene>
<sequence length="153" mass="17451">MASLIVDLPKNRELLENGTVTIFERDLCAKFSVHITKNFPWHISGVRLDWGSIKNSIQLPWNEVSDEEAEFFISNTSLEEFTYVAVIFSESQPGLLCTLQFAKQNIDLLTFHCPGLTYIVAVSDLKNRVLKNDTFIEVDGARWISGFSPCRYE</sequence>
<comment type="caution">
    <text evidence="1">The sequence shown here is derived from an EMBL/GenBank/DDBJ whole genome shotgun (WGS) entry which is preliminary data.</text>
</comment>
<name>A0ABR6ZQQ2_9BURK</name>
<organism evidence="1 2">
    <name type="scientific">Undibacterium hunanense</name>
    <dbReference type="NCBI Taxonomy" id="2762292"/>
    <lineage>
        <taxon>Bacteria</taxon>
        <taxon>Pseudomonadati</taxon>
        <taxon>Pseudomonadota</taxon>
        <taxon>Betaproteobacteria</taxon>
        <taxon>Burkholderiales</taxon>
        <taxon>Oxalobacteraceae</taxon>
        <taxon>Undibacterium</taxon>
    </lineage>
</organism>
<protein>
    <submittedName>
        <fullName evidence="1">Uncharacterized protein</fullName>
    </submittedName>
</protein>
<evidence type="ECO:0000313" key="1">
    <source>
        <dbReference type="EMBL" id="MBC3918214.1"/>
    </source>
</evidence>
<proteinExistence type="predicted"/>
<keyword evidence="2" id="KW-1185">Reference proteome</keyword>
<dbReference type="Proteomes" id="UP000650424">
    <property type="component" value="Unassembled WGS sequence"/>
</dbReference>
<reference evidence="1 2" key="1">
    <citation type="submission" date="2020-08" db="EMBL/GenBank/DDBJ databases">
        <title>Novel species isolated from subtropical streams in China.</title>
        <authorList>
            <person name="Lu H."/>
        </authorList>
    </citation>
    <scope>NUCLEOTIDE SEQUENCE [LARGE SCALE GENOMIC DNA]</scope>
    <source>
        <strain evidence="1 2">CY18W</strain>
    </source>
</reference>
<evidence type="ECO:0000313" key="2">
    <source>
        <dbReference type="Proteomes" id="UP000650424"/>
    </source>
</evidence>